<sequence length="94" mass="10217">VLVCAPSNVAVDENSKAKLEQVTRDVKAYDASRFHVSKIGDDLKANSIYTVAAKTFGVKVQKAVDPEVAALLDDDDDLSRFGSDVEDLEEDFVV</sequence>
<dbReference type="PANTHER" id="PTHR21531:SF0">
    <property type="entry name" value="PROTEIN LTV1 HOMOLOG"/>
    <property type="match status" value="1"/>
</dbReference>
<gene>
    <name evidence="2" type="ORF">FRX31_012141</name>
</gene>
<accession>A0A7J6WQ69</accession>
<dbReference type="GO" id="GO:0005634">
    <property type="term" value="C:nucleus"/>
    <property type="evidence" value="ECO:0007669"/>
    <property type="project" value="TreeGrafter"/>
</dbReference>
<dbReference type="InterPro" id="IPR007307">
    <property type="entry name" value="Ltv1"/>
</dbReference>
<evidence type="ECO:0000313" key="2">
    <source>
        <dbReference type="EMBL" id="KAF5198272.1"/>
    </source>
</evidence>
<dbReference type="OrthoDB" id="1743109at2759"/>
<name>A0A7J6WQ69_THATH</name>
<proteinExistence type="inferred from homology"/>
<evidence type="ECO:0000313" key="3">
    <source>
        <dbReference type="Proteomes" id="UP000554482"/>
    </source>
</evidence>
<dbReference type="GO" id="GO:0000056">
    <property type="term" value="P:ribosomal small subunit export from nucleus"/>
    <property type="evidence" value="ECO:0007669"/>
    <property type="project" value="TreeGrafter"/>
</dbReference>
<organism evidence="2 3">
    <name type="scientific">Thalictrum thalictroides</name>
    <name type="common">Rue-anemone</name>
    <name type="synonym">Anemone thalictroides</name>
    <dbReference type="NCBI Taxonomy" id="46969"/>
    <lineage>
        <taxon>Eukaryota</taxon>
        <taxon>Viridiplantae</taxon>
        <taxon>Streptophyta</taxon>
        <taxon>Embryophyta</taxon>
        <taxon>Tracheophyta</taxon>
        <taxon>Spermatophyta</taxon>
        <taxon>Magnoliopsida</taxon>
        <taxon>Ranunculales</taxon>
        <taxon>Ranunculaceae</taxon>
        <taxon>Thalictroideae</taxon>
        <taxon>Thalictrum</taxon>
    </lineage>
</organism>
<evidence type="ECO:0000256" key="1">
    <source>
        <dbReference type="ARBA" id="ARBA00009078"/>
    </source>
</evidence>
<dbReference type="Proteomes" id="UP000554482">
    <property type="component" value="Unassembled WGS sequence"/>
</dbReference>
<reference evidence="2 3" key="1">
    <citation type="submission" date="2020-06" db="EMBL/GenBank/DDBJ databases">
        <title>Transcriptomic and genomic resources for Thalictrum thalictroides and T. hernandezii: Facilitating candidate gene discovery in an emerging model plant lineage.</title>
        <authorList>
            <person name="Arias T."/>
            <person name="Riano-Pachon D.M."/>
            <person name="Di Stilio V.S."/>
        </authorList>
    </citation>
    <scope>NUCLEOTIDE SEQUENCE [LARGE SCALE GENOMIC DNA]</scope>
    <source>
        <strain evidence="3">cv. WT478/WT964</strain>
        <tissue evidence="2">Leaves</tissue>
    </source>
</reference>
<comment type="caution">
    <text evidence="2">The sequence shown here is derived from an EMBL/GenBank/DDBJ whole genome shotgun (WGS) entry which is preliminary data.</text>
</comment>
<dbReference type="PANTHER" id="PTHR21531">
    <property type="entry name" value="LOW-TEMPERATURE VIABILITY PROTEIN LTV1-RELATED"/>
    <property type="match status" value="1"/>
</dbReference>
<dbReference type="EMBL" id="JABWDY010013453">
    <property type="protein sequence ID" value="KAF5198272.1"/>
    <property type="molecule type" value="Genomic_DNA"/>
</dbReference>
<comment type="similarity">
    <text evidence="1">Belongs to the LTV1 family.</text>
</comment>
<dbReference type="AlphaFoldDB" id="A0A7J6WQ69"/>
<feature type="non-terminal residue" evidence="2">
    <location>
        <position position="1"/>
    </location>
</feature>
<dbReference type="GO" id="GO:0030688">
    <property type="term" value="C:preribosome, small subunit precursor"/>
    <property type="evidence" value="ECO:0007669"/>
    <property type="project" value="TreeGrafter"/>
</dbReference>
<dbReference type="GO" id="GO:0005829">
    <property type="term" value="C:cytosol"/>
    <property type="evidence" value="ECO:0007669"/>
    <property type="project" value="TreeGrafter"/>
</dbReference>
<dbReference type="GO" id="GO:0042274">
    <property type="term" value="P:ribosomal small subunit biogenesis"/>
    <property type="evidence" value="ECO:0007669"/>
    <property type="project" value="InterPro"/>
</dbReference>
<keyword evidence="3" id="KW-1185">Reference proteome</keyword>
<protein>
    <submittedName>
        <fullName evidence="2">Low temperature viability protein</fullName>
    </submittedName>
</protein>